<keyword evidence="1" id="KW-0547">Nucleotide-binding</keyword>
<dbReference type="InterPro" id="IPR016155">
    <property type="entry name" value="Mopterin_synth/thiamin_S_b"/>
</dbReference>
<dbReference type="EMBL" id="BSND01000005">
    <property type="protein sequence ID" value="GLQ00134.1"/>
    <property type="molecule type" value="Genomic_DNA"/>
</dbReference>
<dbReference type="CDD" id="cd00754">
    <property type="entry name" value="Ubl_MoaD"/>
    <property type="match status" value="1"/>
</dbReference>
<comment type="caution">
    <text evidence="4">The sequence shown here is derived from an EMBL/GenBank/DDBJ whole genome shotgun (WGS) entry which is preliminary data.</text>
</comment>
<reference evidence="4" key="2">
    <citation type="submission" date="2023-01" db="EMBL/GenBank/DDBJ databases">
        <title>Draft genome sequence of Methylophaga thalassica strain NBRC 102424.</title>
        <authorList>
            <person name="Sun Q."/>
            <person name="Mori K."/>
        </authorList>
    </citation>
    <scope>NUCLEOTIDE SEQUENCE</scope>
    <source>
        <strain evidence="4">NBRC 102424</strain>
    </source>
</reference>
<evidence type="ECO:0000256" key="1">
    <source>
        <dbReference type="ARBA" id="ARBA00022741"/>
    </source>
</evidence>
<keyword evidence="5" id="KW-1185">Reference proteome</keyword>
<evidence type="ECO:0000313" key="4">
    <source>
        <dbReference type="EMBL" id="GLQ00134.1"/>
    </source>
</evidence>
<sequence>MLSSNFKLAETINQMSIQVKFFASLREKLGQADMELTTASTALDAWNQATQNKPVPDNLLVAINLDYAKLNTPVQDGDEVAFFPPVTGG</sequence>
<dbReference type="PANTHER" id="PTHR33359">
    <property type="entry name" value="MOLYBDOPTERIN SYNTHASE SULFUR CARRIER SUBUNIT"/>
    <property type="match status" value="1"/>
</dbReference>
<dbReference type="SUPFAM" id="SSF54285">
    <property type="entry name" value="MoaD/ThiS"/>
    <property type="match status" value="1"/>
</dbReference>
<comment type="similarity">
    <text evidence="2">Belongs to the MoaD family.</text>
</comment>
<evidence type="ECO:0000256" key="2">
    <source>
        <dbReference type="ARBA" id="ARBA00024200"/>
    </source>
</evidence>
<dbReference type="Gene3D" id="3.10.20.30">
    <property type="match status" value="1"/>
</dbReference>
<name>A0ABQ5TWK0_9GAMM</name>
<proteinExistence type="inferred from homology"/>
<dbReference type="InterPro" id="IPR012675">
    <property type="entry name" value="Beta-grasp_dom_sf"/>
</dbReference>
<reference evidence="4" key="1">
    <citation type="journal article" date="2014" name="Int. J. Syst. Evol. Microbiol.">
        <title>Complete genome of a new Firmicutes species belonging to the dominant human colonic microbiota ('Ruminococcus bicirculans') reveals two chromosomes and a selective capacity to utilize plant glucans.</title>
        <authorList>
            <consortium name="NISC Comparative Sequencing Program"/>
            <person name="Wegmann U."/>
            <person name="Louis P."/>
            <person name="Goesmann A."/>
            <person name="Henrissat B."/>
            <person name="Duncan S.H."/>
            <person name="Flint H.J."/>
        </authorList>
    </citation>
    <scope>NUCLEOTIDE SEQUENCE</scope>
    <source>
        <strain evidence="4">NBRC 102424</strain>
    </source>
</reference>
<dbReference type="PANTHER" id="PTHR33359:SF1">
    <property type="entry name" value="MOLYBDOPTERIN SYNTHASE SULFUR CARRIER SUBUNIT"/>
    <property type="match status" value="1"/>
</dbReference>
<organism evidence="4 5">
    <name type="scientific">Methylophaga thalassica</name>
    <dbReference type="NCBI Taxonomy" id="40223"/>
    <lineage>
        <taxon>Bacteria</taxon>
        <taxon>Pseudomonadati</taxon>
        <taxon>Pseudomonadota</taxon>
        <taxon>Gammaproteobacteria</taxon>
        <taxon>Thiotrichales</taxon>
        <taxon>Piscirickettsiaceae</taxon>
        <taxon>Methylophaga</taxon>
    </lineage>
</organism>
<dbReference type="Pfam" id="PF02597">
    <property type="entry name" value="ThiS"/>
    <property type="match status" value="1"/>
</dbReference>
<dbReference type="InterPro" id="IPR044672">
    <property type="entry name" value="MOCS2A"/>
</dbReference>
<dbReference type="InterPro" id="IPR003749">
    <property type="entry name" value="ThiS/MoaD-like"/>
</dbReference>
<dbReference type="Proteomes" id="UP001161423">
    <property type="component" value="Unassembled WGS sequence"/>
</dbReference>
<dbReference type="NCBIfam" id="TIGR01682">
    <property type="entry name" value="moaD"/>
    <property type="match status" value="1"/>
</dbReference>
<evidence type="ECO:0000256" key="3">
    <source>
        <dbReference type="ARBA" id="ARBA00024247"/>
    </source>
</evidence>
<evidence type="ECO:0000313" key="5">
    <source>
        <dbReference type="Proteomes" id="UP001161423"/>
    </source>
</evidence>
<accession>A0ABQ5TWK0</accession>
<protein>
    <recommendedName>
        <fullName evidence="3">Molybdopterin synthase sulfur carrier subunit</fullName>
    </recommendedName>
</protein>
<gene>
    <name evidence="4" type="primary">moaD</name>
    <name evidence="4" type="ORF">GCM10007891_19870</name>
</gene>